<protein>
    <submittedName>
        <fullName evidence="3">Uncharacterized protein</fullName>
    </submittedName>
</protein>
<sequence>MGKHPITIYRLNDEECSTFYYQGCGRRDTTILYYSCLQCKKVDGQVKGDKMIHIKDTSVLNGSPAPDTTLLIKVADQFASNIVAGALKELETRAKTSFLGVMSWGEPADGGGLFIPSTVAAGSGVDWAWALVGVISDNVVCRLNERYRTEFAQTTTILIKIIPKTTIDTLTAAMNFFTDGAVNKMDVDATIEWSDLFRASTAAAAAGSGDWLWSIGMSCEFVEREREGVCTLAALTADTVRQMNYRYHVQFDQTSTILLKGVERVTTEMLGRAMARLDTETTQFDVAATVEWSGALCSPVGAAADSGWLWAAVGVLLAALLGQTGYIYRGPVGRALRSVHDRLRRRPPPTRPQTTSLLIKVADQFASNVVAAALNHLETLAKTSLLGVMNWGEPAGGGGLFIPSTITAGDGVDWAWAWPKRATSKRPQSRERLRRCHAPPPPQRPRPLALSASGPPPPLQFIRFTSPDPSASQTTTILIKIIPKTTIDTLTAAMNFFTDGAVNKMDVDATIEWSDLFRASTAAAAAGSGDWLWSIAREGGRMHSDRIDRRPVRQMNHRYREEFEQTSTVLLKVAERVTTEMLGRSMARLDTETTQFDVAATVEWSGALCSAVGSAVGPTVGAAADSGWLWAAVGLLLAALLGQSGYLYRATVACASQRARDRLRRRPPPPPGPAPRLIPLPPSSLAQASDAAPYPPLPPSRADTLYSLPTIGLEEVEENSLPPSRRPRPDYSTPPLSSEPGYSGGVSQ</sequence>
<evidence type="ECO:0000313" key="2">
    <source>
        <dbReference type="Proteomes" id="UP000887566"/>
    </source>
</evidence>
<accession>A0A914UX19</accession>
<name>A0A914UX19_9BILA</name>
<feature type="region of interest" description="Disordered" evidence="1">
    <location>
        <begin position="421"/>
        <end position="452"/>
    </location>
</feature>
<dbReference type="Proteomes" id="UP000887566">
    <property type="component" value="Unplaced"/>
</dbReference>
<dbReference type="WBParaSite" id="PSAMB.scaffold1310size33130.g12338.t1">
    <property type="protein sequence ID" value="PSAMB.scaffold1310size33130.g12338.t1"/>
    <property type="gene ID" value="PSAMB.scaffold1310size33130.g12338"/>
</dbReference>
<dbReference type="AlphaFoldDB" id="A0A914UX19"/>
<feature type="compositionally biased region" description="Pro residues" evidence="1">
    <location>
        <begin position="668"/>
        <end position="682"/>
    </location>
</feature>
<organism evidence="2 3">
    <name type="scientific">Plectus sambesii</name>
    <dbReference type="NCBI Taxonomy" id="2011161"/>
    <lineage>
        <taxon>Eukaryota</taxon>
        <taxon>Metazoa</taxon>
        <taxon>Ecdysozoa</taxon>
        <taxon>Nematoda</taxon>
        <taxon>Chromadorea</taxon>
        <taxon>Plectida</taxon>
        <taxon>Plectina</taxon>
        <taxon>Plectoidea</taxon>
        <taxon>Plectidae</taxon>
        <taxon>Plectus</taxon>
    </lineage>
</organism>
<evidence type="ECO:0000313" key="3">
    <source>
        <dbReference type="WBParaSite" id="PSAMB.scaffold1310size33130.g12338.t1"/>
    </source>
</evidence>
<proteinExistence type="predicted"/>
<keyword evidence="2" id="KW-1185">Reference proteome</keyword>
<feature type="region of interest" description="Disordered" evidence="1">
    <location>
        <begin position="658"/>
        <end position="748"/>
    </location>
</feature>
<reference evidence="3" key="1">
    <citation type="submission" date="2022-11" db="UniProtKB">
        <authorList>
            <consortium name="WormBaseParasite"/>
        </authorList>
    </citation>
    <scope>IDENTIFICATION</scope>
</reference>
<evidence type="ECO:0000256" key="1">
    <source>
        <dbReference type="SAM" id="MobiDB-lite"/>
    </source>
</evidence>